<dbReference type="AlphaFoldDB" id="A0A3B0R8W5"/>
<dbReference type="Pfam" id="PF09527">
    <property type="entry name" value="ATPase_gene1"/>
    <property type="match status" value="1"/>
</dbReference>
<sequence>MAKTYKSSQDNKDKKKDGTLKEVLALSSIGMSFVLCIIIGLAMGYYIDKYFSTKPWFTILFLGFGIAAGFKNLYDTVKRYGFKDN</sequence>
<feature type="transmembrane region" description="Helical" evidence="1">
    <location>
        <begin position="23"/>
        <end position="47"/>
    </location>
</feature>
<keyword evidence="1" id="KW-0812">Transmembrane</keyword>
<keyword evidence="1" id="KW-0472">Membrane</keyword>
<keyword evidence="1" id="KW-1133">Transmembrane helix</keyword>
<dbReference type="InterPro" id="IPR032820">
    <property type="entry name" value="ATPase_put"/>
</dbReference>
<dbReference type="EMBL" id="UOEA01000064">
    <property type="protein sequence ID" value="VAV84318.1"/>
    <property type="molecule type" value="Genomic_DNA"/>
</dbReference>
<accession>A0A3B0R8W5</accession>
<reference evidence="2" key="1">
    <citation type="submission" date="2018-06" db="EMBL/GenBank/DDBJ databases">
        <authorList>
            <person name="Zhirakovskaya E."/>
        </authorList>
    </citation>
    <scope>NUCLEOTIDE SEQUENCE</scope>
</reference>
<feature type="transmembrane region" description="Helical" evidence="1">
    <location>
        <begin position="53"/>
        <end position="74"/>
    </location>
</feature>
<protein>
    <submittedName>
        <fullName evidence="2">ATP synthase protein I</fullName>
    </submittedName>
</protein>
<gene>
    <name evidence="2" type="ORF">MNBD_DELTA01-1346</name>
</gene>
<name>A0A3B0R8W5_9ZZZZ</name>
<organism evidence="2">
    <name type="scientific">hydrothermal vent metagenome</name>
    <dbReference type="NCBI Taxonomy" id="652676"/>
    <lineage>
        <taxon>unclassified sequences</taxon>
        <taxon>metagenomes</taxon>
        <taxon>ecological metagenomes</taxon>
    </lineage>
</organism>
<evidence type="ECO:0000256" key="1">
    <source>
        <dbReference type="SAM" id="Phobius"/>
    </source>
</evidence>
<evidence type="ECO:0000313" key="2">
    <source>
        <dbReference type="EMBL" id="VAV84318.1"/>
    </source>
</evidence>
<proteinExistence type="predicted"/>